<keyword evidence="1" id="KW-1133">Transmembrane helix</keyword>
<keyword evidence="1" id="KW-0472">Membrane</keyword>
<name>A0A9X0JI50_9PSED</name>
<comment type="caution">
    <text evidence="3">The sequence shown here is derived from an EMBL/GenBank/DDBJ whole genome shotgun (WGS) entry which is preliminary data.</text>
</comment>
<feature type="transmembrane region" description="Helical" evidence="1">
    <location>
        <begin position="42"/>
        <end position="62"/>
    </location>
</feature>
<dbReference type="InterPro" id="IPR036465">
    <property type="entry name" value="vWFA_dom_sf"/>
</dbReference>
<evidence type="ECO:0000259" key="2">
    <source>
        <dbReference type="Pfam" id="PF01882"/>
    </source>
</evidence>
<evidence type="ECO:0000256" key="1">
    <source>
        <dbReference type="SAM" id="Phobius"/>
    </source>
</evidence>
<sequence>MKSLLTPSKPLLGWLAVLLGVSLLLGVLQALGRGPVAKLDGLFWVLLSLLTVVAVLDALWLWRLPSPRVKRHMNSSLAMGRWSEVRVELEHDSPRALSLSLFDHGPSEPHARYETVNLPQHVVLRPQRTAQLTYRLRFASRGDFSLEQTEIHIRSPLRLWFSRRYLPDVSTVRVYPDFSRLHNGQLPGVENWLRQMGVRQHPRRGLGLEFHQLREFREGDSLRQIDWKATARHRAPIAREYQDERDQQILFMLDCGRRMRSQDADLSHFDHALNACLLLAYVALRQGDAVGVSTFAGDKDRYLAPVKGASRLNVLLNQLYAVNATQRPADYAAAVNRLLARQKRRALVVMITNLRDEDDEQLLQAVKQLSCHHRVLIASLREGVLDDLRRAPVQTWQQAVDYCGAIETVNARGELHDRLLAHRIPVLDVRPSELGPELVSRYMSWKKAGAL</sequence>
<accession>A0A9X0JI50</accession>
<dbReference type="Proteomes" id="UP000029719">
    <property type="component" value="Unassembled WGS sequence"/>
</dbReference>
<keyword evidence="1" id="KW-0812">Transmembrane</keyword>
<dbReference type="OrthoDB" id="9812729at2"/>
<dbReference type="InterPro" id="IPR002881">
    <property type="entry name" value="DUF58"/>
</dbReference>
<dbReference type="Pfam" id="PF01882">
    <property type="entry name" value="DUF58"/>
    <property type="match status" value="1"/>
</dbReference>
<proteinExistence type="predicted"/>
<dbReference type="RefSeq" id="WP_037014529.1">
    <property type="nucleotide sequence ID" value="NZ_JRMB01000002.1"/>
</dbReference>
<evidence type="ECO:0000313" key="4">
    <source>
        <dbReference type="Proteomes" id="UP000029719"/>
    </source>
</evidence>
<dbReference type="PANTHER" id="PTHR33608">
    <property type="entry name" value="BLL2464 PROTEIN"/>
    <property type="match status" value="1"/>
</dbReference>
<dbReference type="AlphaFoldDB" id="A0A9X0JI50"/>
<gene>
    <name evidence="3" type="ORF">LT42_15590</name>
</gene>
<protein>
    <submittedName>
        <fullName evidence="3">Membrane protein</fullName>
    </submittedName>
</protein>
<feature type="domain" description="DUF58" evidence="2">
    <location>
        <begin position="213"/>
        <end position="378"/>
    </location>
</feature>
<organism evidence="3 4">
    <name type="scientific">Pseudomonas lutea</name>
    <dbReference type="NCBI Taxonomy" id="243924"/>
    <lineage>
        <taxon>Bacteria</taxon>
        <taxon>Pseudomonadati</taxon>
        <taxon>Pseudomonadota</taxon>
        <taxon>Gammaproteobacteria</taxon>
        <taxon>Pseudomonadales</taxon>
        <taxon>Pseudomonadaceae</taxon>
        <taxon>Pseudomonas</taxon>
    </lineage>
</organism>
<reference evidence="3 4" key="1">
    <citation type="submission" date="2014-09" db="EMBL/GenBank/DDBJ databases">
        <title>Genome sequence of Pseudomonas lutea strain DSM 17257T.</title>
        <authorList>
            <person name="Kwak Y."/>
            <person name="Shin J.-H."/>
        </authorList>
    </citation>
    <scope>NUCLEOTIDE SEQUENCE [LARGE SCALE GENOMIC DNA]</scope>
    <source>
        <strain evidence="3 4">DSM 17257</strain>
    </source>
</reference>
<dbReference type="Gene3D" id="3.40.50.410">
    <property type="entry name" value="von Willebrand factor, type A domain"/>
    <property type="match status" value="1"/>
</dbReference>
<dbReference type="EMBL" id="JRMB01000002">
    <property type="protein sequence ID" value="KGF63344.1"/>
    <property type="molecule type" value="Genomic_DNA"/>
</dbReference>
<dbReference type="PANTHER" id="PTHR33608:SF3">
    <property type="entry name" value="SLR2013 PROTEIN"/>
    <property type="match status" value="1"/>
</dbReference>
<dbReference type="SUPFAM" id="SSF53300">
    <property type="entry name" value="vWA-like"/>
    <property type="match status" value="1"/>
</dbReference>
<evidence type="ECO:0000313" key="3">
    <source>
        <dbReference type="EMBL" id="KGF63344.1"/>
    </source>
</evidence>